<keyword evidence="5" id="KW-1185">Reference proteome</keyword>
<dbReference type="STRING" id="479432.Sros_5812"/>
<dbReference type="PANTHER" id="PTHR13789:SF309">
    <property type="entry name" value="PUTATIVE (AFU_ORTHOLOGUE AFUA_6G14510)-RELATED"/>
    <property type="match status" value="1"/>
</dbReference>
<sequence>MTAVKTALVIGGGIAGPVTALALRKAGIEATVYEAYAITADGVGGQLTIAPNGLAALDVVGAGDAVRAIGLPMNRTIMTDGKGKRMGEFPGLTGLPPSRALWRPDLYRVLHDHALAQGVPIEYGKRLVGVEESPTGITARFADGTTATGDVLVGADGIRSTVRDLIDPAAPAPDHVPLLNFGAAADIAVPSVSDAAYFSFGKKAFLGYWSQPDGTTAWFGNVPHKEPMSIAQARQTPAAEWLKRLREIFADDVPGRELLQRTSVDQLVVLGSLEIMPKVPHWYRDRMVLVGDSVHAPSSSSGQGASLAMESAIQLARCLRDLPDVASAFAAYEGLRRERVEKVAWRASKTNNSKALGPVAIAMMGLMMPLAMKTFLNPEKTLGAEQRYRIDWQAPVTAGLSRPAGSRG</sequence>
<keyword evidence="1" id="KW-0560">Oxidoreductase</keyword>
<dbReference type="EMBL" id="CP001814">
    <property type="protein sequence ID" value="ACZ88557.1"/>
    <property type="molecule type" value="Genomic_DNA"/>
</dbReference>
<dbReference type="HOGENOM" id="CLU_009665_19_5_11"/>
<reference evidence="4 5" key="1">
    <citation type="journal article" date="2010" name="Stand. Genomic Sci.">
        <title>Complete genome sequence of Streptosporangium roseum type strain (NI 9100).</title>
        <authorList>
            <person name="Nolan M."/>
            <person name="Sikorski J."/>
            <person name="Jando M."/>
            <person name="Lucas S."/>
            <person name="Lapidus A."/>
            <person name="Glavina Del Rio T."/>
            <person name="Chen F."/>
            <person name="Tice H."/>
            <person name="Pitluck S."/>
            <person name="Cheng J.F."/>
            <person name="Chertkov O."/>
            <person name="Sims D."/>
            <person name="Meincke L."/>
            <person name="Brettin T."/>
            <person name="Han C."/>
            <person name="Detter J.C."/>
            <person name="Bruce D."/>
            <person name="Goodwin L."/>
            <person name="Land M."/>
            <person name="Hauser L."/>
            <person name="Chang Y.J."/>
            <person name="Jeffries C.D."/>
            <person name="Ivanova N."/>
            <person name="Mavromatis K."/>
            <person name="Mikhailova N."/>
            <person name="Chen A."/>
            <person name="Palaniappan K."/>
            <person name="Chain P."/>
            <person name="Rohde M."/>
            <person name="Goker M."/>
            <person name="Bristow J."/>
            <person name="Eisen J.A."/>
            <person name="Markowitz V."/>
            <person name="Hugenholtz P."/>
            <person name="Kyrpides N.C."/>
            <person name="Klenk H.P."/>
        </authorList>
    </citation>
    <scope>NUCLEOTIDE SEQUENCE [LARGE SCALE GENOMIC DNA]</scope>
    <source>
        <strain evidence="5">ATCC 12428 / DSM 43021 / JCM 3005 / NI 9100</strain>
    </source>
</reference>
<dbReference type="OrthoDB" id="9782160at2"/>
<dbReference type="PRINTS" id="PR00420">
    <property type="entry name" value="RNGMNOXGNASE"/>
</dbReference>
<dbReference type="KEGG" id="sro:Sros_5812"/>
<proteinExistence type="predicted"/>
<organism evidence="4 5">
    <name type="scientific">Streptosporangium roseum (strain ATCC 12428 / DSM 43021 / JCM 3005 / KCTC 9067 / NCIMB 10171 / NRRL 2505 / NI 9100)</name>
    <dbReference type="NCBI Taxonomy" id="479432"/>
    <lineage>
        <taxon>Bacteria</taxon>
        <taxon>Bacillati</taxon>
        <taxon>Actinomycetota</taxon>
        <taxon>Actinomycetes</taxon>
        <taxon>Streptosporangiales</taxon>
        <taxon>Streptosporangiaceae</taxon>
        <taxon>Streptosporangium</taxon>
    </lineage>
</organism>
<dbReference type="InterPro" id="IPR050493">
    <property type="entry name" value="FAD-dep_Monooxygenase_BioMet"/>
</dbReference>
<evidence type="ECO:0000313" key="4">
    <source>
        <dbReference type="EMBL" id="ACZ88557.1"/>
    </source>
</evidence>
<name>D2ASN4_STRRD</name>
<feature type="domain" description="FAD-binding" evidence="3">
    <location>
        <begin position="7"/>
        <end position="343"/>
    </location>
</feature>
<evidence type="ECO:0000256" key="1">
    <source>
        <dbReference type="ARBA" id="ARBA00023002"/>
    </source>
</evidence>
<dbReference type="GO" id="GO:0004497">
    <property type="term" value="F:monooxygenase activity"/>
    <property type="evidence" value="ECO:0007669"/>
    <property type="project" value="UniProtKB-KW"/>
</dbReference>
<dbReference type="SUPFAM" id="SSF51905">
    <property type="entry name" value="FAD/NAD(P)-binding domain"/>
    <property type="match status" value="1"/>
</dbReference>
<dbReference type="GO" id="GO:0071949">
    <property type="term" value="F:FAD binding"/>
    <property type="evidence" value="ECO:0007669"/>
    <property type="project" value="InterPro"/>
</dbReference>
<keyword evidence="2 4" id="KW-0503">Monooxygenase</keyword>
<dbReference type="eggNOG" id="COG0654">
    <property type="taxonomic scope" value="Bacteria"/>
</dbReference>
<accession>D2ASN4</accession>
<protein>
    <submittedName>
        <fullName evidence="4">Monooxygenase, FAD-binding protein</fullName>
    </submittedName>
</protein>
<dbReference type="PANTHER" id="PTHR13789">
    <property type="entry name" value="MONOOXYGENASE"/>
    <property type="match status" value="1"/>
</dbReference>
<dbReference type="AlphaFoldDB" id="D2ASN4"/>
<evidence type="ECO:0000259" key="3">
    <source>
        <dbReference type="Pfam" id="PF01494"/>
    </source>
</evidence>
<evidence type="ECO:0000256" key="2">
    <source>
        <dbReference type="ARBA" id="ARBA00023033"/>
    </source>
</evidence>
<gene>
    <name evidence="4" type="ordered locus">Sros_5812</name>
</gene>
<dbReference type="Proteomes" id="UP000002029">
    <property type="component" value="Chromosome"/>
</dbReference>
<dbReference type="InterPro" id="IPR036188">
    <property type="entry name" value="FAD/NAD-bd_sf"/>
</dbReference>
<dbReference type="RefSeq" id="WP_012892293.1">
    <property type="nucleotide sequence ID" value="NC_013595.1"/>
</dbReference>
<evidence type="ECO:0000313" key="5">
    <source>
        <dbReference type="Proteomes" id="UP000002029"/>
    </source>
</evidence>
<dbReference type="Pfam" id="PF01494">
    <property type="entry name" value="FAD_binding_3"/>
    <property type="match status" value="1"/>
</dbReference>
<dbReference type="InterPro" id="IPR002938">
    <property type="entry name" value="FAD-bd"/>
</dbReference>
<dbReference type="Gene3D" id="3.50.50.60">
    <property type="entry name" value="FAD/NAD(P)-binding domain"/>
    <property type="match status" value="1"/>
</dbReference>